<dbReference type="Proteomes" id="UP001321749">
    <property type="component" value="Unassembled WGS sequence"/>
</dbReference>
<dbReference type="InterPro" id="IPR036864">
    <property type="entry name" value="Zn2-C6_fun-type_DNA-bd_sf"/>
</dbReference>
<evidence type="ECO:0000256" key="1">
    <source>
        <dbReference type="ARBA" id="ARBA00022723"/>
    </source>
</evidence>
<dbReference type="EMBL" id="MU864938">
    <property type="protein sequence ID" value="KAK4465589.1"/>
    <property type="molecule type" value="Genomic_DNA"/>
</dbReference>
<dbReference type="GO" id="GO:0008270">
    <property type="term" value="F:zinc ion binding"/>
    <property type="evidence" value="ECO:0007669"/>
    <property type="project" value="InterPro"/>
</dbReference>
<evidence type="ECO:0000313" key="5">
    <source>
        <dbReference type="EMBL" id="KAK4465589.1"/>
    </source>
</evidence>
<dbReference type="Pfam" id="PF04082">
    <property type="entry name" value="Fungal_trans"/>
    <property type="match status" value="1"/>
</dbReference>
<evidence type="ECO:0000259" key="4">
    <source>
        <dbReference type="PROSITE" id="PS50048"/>
    </source>
</evidence>
<dbReference type="InterPro" id="IPR001138">
    <property type="entry name" value="Zn2Cys6_DnaBD"/>
</dbReference>
<dbReference type="PROSITE" id="PS00463">
    <property type="entry name" value="ZN2_CY6_FUNGAL_1"/>
    <property type="match status" value="1"/>
</dbReference>
<dbReference type="InterPro" id="IPR007219">
    <property type="entry name" value="XnlR_reg_dom"/>
</dbReference>
<protein>
    <submittedName>
        <fullName evidence="5">Nitrogen assimilation transcription factor</fullName>
    </submittedName>
</protein>
<keyword evidence="2" id="KW-0539">Nucleus</keyword>
<dbReference type="SMART" id="SM00066">
    <property type="entry name" value="GAL4"/>
    <property type="match status" value="1"/>
</dbReference>
<gene>
    <name evidence="5" type="ORF">QBC42DRAFT_261029</name>
</gene>
<dbReference type="GO" id="GO:0003677">
    <property type="term" value="F:DNA binding"/>
    <property type="evidence" value="ECO:0007669"/>
    <property type="project" value="InterPro"/>
</dbReference>
<sequence>MSDSAWSSASPPPDRLQYHQYHQTNSQPHGALRKLMPASDGRQLASVPGASCIDSDASSPTAVVVGRKKRRQATPAACGACRKRKSRCDGGRPQCSICRERKTTCEFDTHETETHTQALKRKYSELQGSKTAYEQVYAVLQTRSQKEAEEIFDRIRRGADASTVLRHVEHGDVLIQLSLVPEARLRYEFPYMPNMPEFLQRHDNPYLDSEVYEYALRSTPRPERQQALPRIADMIDSVDNRDQQDPYYKPYSSARVVHPLLESIKPSKWTLVSNDDVMMRKIIHDYFLYEYDWFTHIHIDYFLQDMANERPRFCSPLLVNAILCMGCICHRGLQGRAEFWNPKNLGSQFFAEAKRLLEIEFEVEEPFRCPEDRDWERRRLDWEYSRLTAIQAALLLNLIHILYGSDKIGWRLTMRALEMANEVDLFVGSSEDTDHDLRCFRDWMAWAVFIWQSLISYHYLKPPLLSEPPRVPLPDPSRYPHFYGELWVRFPLTPSRLPVHHGVMFKAKAEFWTILNEFSLLNFSVSPRPPNLSPPQIIGFYQRLHRWFLDLPEVLTPRKIVFPSQLKLHMHYCHVIIDLLAPALGQNWTDGGSPIKSLDQSHSEAILNLETLIRLYYLRHGFESCDAFLIHALGVFGYISIRRVERQEDSRSLEAYRSTVILIMKGIRELGRSYYVAKAILRFHASFMRPEDMELLKRYVDVEAEHIVHGPLEQTVYSDFPVYEIGYQARTEQRRRGRNFGTAISMASLSLESSLSPTTSRSPS</sequence>
<dbReference type="AlphaFoldDB" id="A0AAV9HXK5"/>
<accession>A0AAV9HXK5</accession>
<dbReference type="GO" id="GO:0006351">
    <property type="term" value="P:DNA-templated transcription"/>
    <property type="evidence" value="ECO:0007669"/>
    <property type="project" value="InterPro"/>
</dbReference>
<dbReference type="PANTHER" id="PTHR47256:SF1">
    <property type="entry name" value="ZN(II)2CYS6 TRANSCRIPTION FACTOR (EUROFUNG)"/>
    <property type="match status" value="1"/>
</dbReference>
<keyword evidence="1" id="KW-0479">Metal-binding</keyword>
<organism evidence="5 6">
    <name type="scientific">Cladorrhinum samala</name>
    <dbReference type="NCBI Taxonomy" id="585594"/>
    <lineage>
        <taxon>Eukaryota</taxon>
        <taxon>Fungi</taxon>
        <taxon>Dikarya</taxon>
        <taxon>Ascomycota</taxon>
        <taxon>Pezizomycotina</taxon>
        <taxon>Sordariomycetes</taxon>
        <taxon>Sordariomycetidae</taxon>
        <taxon>Sordariales</taxon>
        <taxon>Podosporaceae</taxon>
        <taxon>Cladorrhinum</taxon>
    </lineage>
</organism>
<dbReference type="CDD" id="cd00067">
    <property type="entry name" value="GAL4"/>
    <property type="match status" value="1"/>
</dbReference>
<evidence type="ECO:0000313" key="6">
    <source>
        <dbReference type="Proteomes" id="UP001321749"/>
    </source>
</evidence>
<evidence type="ECO:0000256" key="3">
    <source>
        <dbReference type="SAM" id="MobiDB-lite"/>
    </source>
</evidence>
<reference evidence="5" key="1">
    <citation type="journal article" date="2023" name="Mol. Phylogenet. Evol.">
        <title>Genome-scale phylogeny and comparative genomics of the fungal order Sordariales.</title>
        <authorList>
            <person name="Hensen N."/>
            <person name="Bonometti L."/>
            <person name="Westerberg I."/>
            <person name="Brannstrom I.O."/>
            <person name="Guillou S."/>
            <person name="Cros-Aarteil S."/>
            <person name="Calhoun S."/>
            <person name="Haridas S."/>
            <person name="Kuo A."/>
            <person name="Mondo S."/>
            <person name="Pangilinan J."/>
            <person name="Riley R."/>
            <person name="LaButti K."/>
            <person name="Andreopoulos B."/>
            <person name="Lipzen A."/>
            <person name="Chen C."/>
            <person name="Yan M."/>
            <person name="Daum C."/>
            <person name="Ng V."/>
            <person name="Clum A."/>
            <person name="Steindorff A."/>
            <person name="Ohm R.A."/>
            <person name="Martin F."/>
            <person name="Silar P."/>
            <person name="Natvig D.O."/>
            <person name="Lalanne C."/>
            <person name="Gautier V."/>
            <person name="Ament-Velasquez S.L."/>
            <person name="Kruys A."/>
            <person name="Hutchinson M.I."/>
            <person name="Powell A.J."/>
            <person name="Barry K."/>
            <person name="Miller A.N."/>
            <person name="Grigoriev I.V."/>
            <person name="Debuchy R."/>
            <person name="Gladieux P."/>
            <person name="Hiltunen Thoren M."/>
            <person name="Johannesson H."/>
        </authorList>
    </citation>
    <scope>NUCLEOTIDE SEQUENCE</scope>
    <source>
        <strain evidence="5">PSN324</strain>
    </source>
</reference>
<reference evidence="5" key="2">
    <citation type="submission" date="2023-06" db="EMBL/GenBank/DDBJ databases">
        <authorList>
            <consortium name="Lawrence Berkeley National Laboratory"/>
            <person name="Mondo S.J."/>
            <person name="Hensen N."/>
            <person name="Bonometti L."/>
            <person name="Westerberg I."/>
            <person name="Brannstrom I.O."/>
            <person name="Guillou S."/>
            <person name="Cros-Aarteil S."/>
            <person name="Calhoun S."/>
            <person name="Haridas S."/>
            <person name="Kuo A."/>
            <person name="Pangilinan J."/>
            <person name="Riley R."/>
            <person name="Labutti K."/>
            <person name="Andreopoulos B."/>
            <person name="Lipzen A."/>
            <person name="Chen C."/>
            <person name="Yanf M."/>
            <person name="Daum C."/>
            <person name="Ng V."/>
            <person name="Clum A."/>
            <person name="Steindorff A."/>
            <person name="Ohm R."/>
            <person name="Martin F."/>
            <person name="Silar P."/>
            <person name="Natvig D."/>
            <person name="Lalanne C."/>
            <person name="Gautier V."/>
            <person name="Ament-Velasquez S.L."/>
            <person name="Kruys A."/>
            <person name="Hutchinson M.I."/>
            <person name="Powell A.J."/>
            <person name="Barry K."/>
            <person name="Miller A.N."/>
            <person name="Grigoriev I.V."/>
            <person name="Debuchy R."/>
            <person name="Gladieux P."/>
            <person name="Thoren M.H."/>
            <person name="Johannesson H."/>
        </authorList>
    </citation>
    <scope>NUCLEOTIDE SEQUENCE</scope>
    <source>
        <strain evidence="5">PSN324</strain>
    </source>
</reference>
<comment type="caution">
    <text evidence="5">The sequence shown here is derived from an EMBL/GenBank/DDBJ whole genome shotgun (WGS) entry which is preliminary data.</text>
</comment>
<dbReference type="PROSITE" id="PS50048">
    <property type="entry name" value="ZN2_CY6_FUNGAL_2"/>
    <property type="match status" value="1"/>
</dbReference>
<dbReference type="Pfam" id="PF00172">
    <property type="entry name" value="Zn_clus"/>
    <property type="match status" value="1"/>
</dbReference>
<dbReference type="CDD" id="cd12148">
    <property type="entry name" value="fungal_TF_MHR"/>
    <property type="match status" value="1"/>
</dbReference>
<dbReference type="InterPro" id="IPR053187">
    <property type="entry name" value="Notoamide_regulator"/>
</dbReference>
<dbReference type="PANTHER" id="PTHR47256">
    <property type="entry name" value="ZN(II)2CYS6 TRANSCRIPTION FACTOR (EUROFUNG)-RELATED"/>
    <property type="match status" value="1"/>
</dbReference>
<proteinExistence type="predicted"/>
<dbReference type="SUPFAM" id="SSF57701">
    <property type="entry name" value="Zn2/Cys6 DNA-binding domain"/>
    <property type="match status" value="1"/>
</dbReference>
<evidence type="ECO:0000256" key="2">
    <source>
        <dbReference type="ARBA" id="ARBA00023242"/>
    </source>
</evidence>
<feature type="domain" description="Zn(2)-C6 fungal-type" evidence="4">
    <location>
        <begin position="77"/>
        <end position="107"/>
    </location>
</feature>
<feature type="region of interest" description="Disordered" evidence="3">
    <location>
        <begin position="41"/>
        <end position="69"/>
    </location>
</feature>
<dbReference type="Gene3D" id="4.10.240.10">
    <property type="entry name" value="Zn(2)-C6 fungal-type DNA-binding domain"/>
    <property type="match status" value="1"/>
</dbReference>
<dbReference type="GO" id="GO:0000981">
    <property type="term" value="F:DNA-binding transcription factor activity, RNA polymerase II-specific"/>
    <property type="evidence" value="ECO:0007669"/>
    <property type="project" value="InterPro"/>
</dbReference>
<name>A0AAV9HXK5_9PEZI</name>
<keyword evidence="6" id="KW-1185">Reference proteome</keyword>